<evidence type="ECO:0000256" key="2">
    <source>
        <dbReference type="ARBA" id="ARBA00022692"/>
    </source>
</evidence>
<dbReference type="CDD" id="cd13956">
    <property type="entry name" value="PT_UbiA"/>
    <property type="match status" value="1"/>
</dbReference>
<evidence type="ECO:0000256" key="1">
    <source>
        <dbReference type="ARBA" id="ARBA00004651"/>
    </source>
</evidence>
<dbReference type="OrthoDB" id="293340at2157"/>
<dbReference type="GO" id="GO:0005886">
    <property type="term" value="C:plasma membrane"/>
    <property type="evidence" value="ECO:0007669"/>
    <property type="project" value="UniProtKB-SubCell"/>
</dbReference>
<sequence length="312" mass="33895">MLSEVLSLVESADRAVGIMVFFGALLGGTYYWANRSPTLARIRSMLPITFVYITLTIVGVVFQLDTGSWTDRYLLHVTIGIGAMAFAHWGQWFINDWTDTETDQHSNPDRPLATGQVTETQILATGISLLGVGILFSGAVKPEAAIALFGWILVAIVYTIPPFRLKDGAFSSMLCFGLLGTVAILFGSLLVAPTPNQSVWMLIAVLMVVIPVNSSYQDLPDEEGDSKAGIDNFVVRYGSGRVKQFLAVSFPISFIATALVFGWYAALPIFTGLGGAVTYLLVNWQGGDKIDPQISTVIGLYFISLAVSQYTW</sequence>
<name>A0A1H7SYY0_HALLR</name>
<feature type="transmembrane region" description="Helical" evidence="5">
    <location>
        <begin position="169"/>
        <end position="192"/>
    </location>
</feature>
<keyword evidence="3 5" id="KW-1133">Transmembrane helix</keyword>
<protein>
    <submittedName>
        <fullName evidence="6">4-hydroxybenzoate polyprenyltransferase</fullName>
    </submittedName>
</protein>
<dbReference type="InterPro" id="IPR000537">
    <property type="entry name" value="UbiA_prenyltransferase"/>
</dbReference>
<keyword evidence="6" id="KW-0808">Transferase</keyword>
<keyword evidence="2 5" id="KW-0812">Transmembrane</keyword>
<organism evidence="6 7">
    <name type="scientific">Haloferax larsenii</name>
    <dbReference type="NCBI Taxonomy" id="302484"/>
    <lineage>
        <taxon>Archaea</taxon>
        <taxon>Methanobacteriati</taxon>
        <taxon>Methanobacteriota</taxon>
        <taxon>Stenosarchaea group</taxon>
        <taxon>Halobacteria</taxon>
        <taxon>Halobacteriales</taxon>
        <taxon>Haloferacaceae</taxon>
        <taxon>Haloferax</taxon>
    </lineage>
</organism>
<dbReference type="RefSeq" id="WP_074795625.1">
    <property type="nucleotide sequence ID" value="NZ_FOAD01000008.1"/>
</dbReference>
<feature type="transmembrane region" description="Helical" evidence="5">
    <location>
        <begin position="15"/>
        <end position="33"/>
    </location>
</feature>
<accession>A0A1H7SYY0</accession>
<dbReference type="AlphaFoldDB" id="A0A1H7SYY0"/>
<keyword evidence="4 5" id="KW-0472">Membrane</keyword>
<evidence type="ECO:0000256" key="4">
    <source>
        <dbReference type="ARBA" id="ARBA00023136"/>
    </source>
</evidence>
<proteinExistence type="predicted"/>
<evidence type="ECO:0000313" key="7">
    <source>
        <dbReference type="Proteomes" id="UP000183894"/>
    </source>
</evidence>
<dbReference type="Gene3D" id="1.10.357.140">
    <property type="entry name" value="UbiA prenyltransferase"/>
    <property type="match status" value="1"/>
</dbReference>
<feature type="transmembrane region" description="Helical" evidence="5">
    <location>
        <begin position="252"/>
        <end position="282"/>
    </location>
</feature>
<feature type="transmembrane region" description="Helical" evidence="5">
    <location>
        <begin position="120"/>
        <end position="137"/>
    </location>
</feature>
<gene>
    <name evidence="6" type="ORF">SAMN04488691_1083</name>
</gene>
<dbReference type="Proteomes" id="UP000183894">
    <property type="component" value="Unassembled WGS sequence"/>
</dbReference>
<feature type="transmembrane region" description="Helical" evidence="5">
    <location>
        <begin position="199"/>
        <end position="216"/>
    </location>
</feature>
<evidence type="ECO:0000256" key="3">
    <source>
        <dbReference type="ARBA" id="ARBA00022989"/>
    </source>
</evidence>
<dbReference type="InterPro" id="IPR044878">
    <property type="entry name" value="UbiA_sf"/>
</dbReference>
<comment type="subcellular location">
    <subcellularLocation>
        <location evidence="1">Cell membrane</location>
        <topology evidence="1">Multi-pass membrane protein</topology>
    </subcellularLocation>
</comment>
<evidence type="ECO:0000313" key="6">
    <source>
        <dbReference type="EMBL" id="SEL77801.1"/>
    </source>
</evidence>
<dbReference type="PANTHER" id="PTHR42723:SF1">
    <property type="entry name" value="CHLOROPHYLL SYNTHASE, CHLOROPLASTIC"/>
    <property type="match status" value="1"/>
</dbReference>
<evidence type="ECO:0000256" key="5">
    <source>
        <dbReference type="SAM" id="Phobius"/>
    </source>
</evidence>
<dbReference type="EMBL" id="FOAD01000008">
    <property type="protein sequence ID" value="SEL77801.1"/>
    <property type="molecule type" value="Genomic_DNA"/>
</dbReference>
<feature type="transmembrane region" description="Helical" evidence="5">
    <location>
        <begin position="45"/>
        <end position="64"/>
    </location>
</feature>
<dbReference type="Pfam" id="PF01040">
    <property type="entry name" value="UbiA"/>
    <property type="match status" value="1"/>
</dbReference>
<reference evidence="6 7" key="1">
    <citation type="submission" date="2016-10" db="EMBL/GenBank/DDBJ databases">
        <authorList>
            <person name="de Groot N.N."/>
        </authorList>
    </citation>
    <scope>NUCLEOTIDE SEQUENCE [LARGE SCALE GENOMIC DNA]</scope>
    <source>
        <strain evidence="6 7">CDM_5</strain>
    </source>
</reference>
<dbReference type="InterPro" id="IPR050475">
    <property type="entry name" value="Prenyltransferase_related"/>
</dbReference>
<feature type="transmembrane region" description="Helical" evidence="5">
    <location>
        <begin position="144"/>
        <end position="163"/>
    </location>
</feature>
<dbReference type="GO" id="GO:0016765">
    <property type="term" value="F:transferase activity, transferring alkyl or aryl (other than methyl) groups"/>
    <property type="evidence" value="ECO:0007669"/>
    <property type="project" value="InterPro"/>
</dbReference>
<dbReference type="PANTHER" id="PTHR42723">
    <property type="entry name" value="CHLOROPHYLL SYNTHASE"/>
    <property type="match status" value="1"/>
</dbReference>